<evidence type="ECO:0000313" key="1">
    <source>
        <dbReference type="EMBL" id="SVD76665.1"/>
    </source>
</evidence>
<name>A0A382Y1A9_9ZZZZ</name>
<gene>
    <name evidence="1" type="ORF">METZ01_LOCUS429519</name>
</gene>
<reference evidence="1" key="1">
    <citation type="submission" date="2018-05" db="EMBL/GenBank/DDBJ databases">
        <authorList>
            <person name="Lanie J.A."/>
            <person name="Ng W.-L."/>
            <person name="Kazmierczak K.M."/>
            <person name="Andrzejewski T.M."/>
            <person name="Davidsen T.M."/>
            <person name="Wayne K.J."/>
            <person name="Tettelin H."/>
            <person name="Glass J.I."/>
            <person name="Rusch D."/>
            <person name="Podicherti R."/>
            <person name="Tsui H.-C.T."/>
            <person name="Winkler M.E."/>
        </authorList>
    </citation>
    <scope>NUCLEOTIDE SEQUENCE</scope>
</reference>
<proteinExistence type="predicted"/>
<dbReference type="EMBL" id="UINC01171871">
    <property type="protein sequence ID" value="SVD76665.1"/>
    <property type="molecule type" value="Genomic_DNA"/>
</dbReference>
<sequence length="267" mass="29654">SGGLTGINGEAPAILRAQRGSERYLQRPDADYIEVDSLRTSMSGSKATFLVRKISGEHWLWDVFFDAETPDVTFSDIGRLGFADGVQARQGLTYRETAPGRTLRGYSFAVGHTSEWNYGGDRQQTRFNGNTELTLNNFWTARASTSFRLRGQNARLTRGGPSMQAPRDWNTSLSIRSNASAQTRWSIGGSYGRDEVEGWSGSVNGEVSLVPAPRWQVSFIPSFERQVDPRQYVTRMGGGTAATYGGRYIFGYTDRTTLALETRLNFT</sequence>
<protein>
    <submittedName>
        <fullName evidence="1">Uncharacterized protein</fullName>
    </submittedName>
</protein>
<organism evidence="1">
    <name type="scientific">marine metagenome</name>
    <dbReference type="NCBI Taxonomy" id="408172"/>
    <lineage>
        <taxon>unclassified sequences</taxon>
        <taxon>metagenomes</taxon>
        <taxon>ecological metagenomes</taxon>
    </lineage>
</organism>
<feature type="non-terminal residue" evidence="1">
    <location>
        <position position="267"/>
    </location>
</feature>
<dbReference type="AlphaFoldDB" id="A0A382Y1A9"/>
<accession>A0A382Y1A9</accession>
<feature type="non-terminal residue" evidence="1">
    <location>
        <position position="1"/>
    </location>
</feature>